<dbReference type="OrthoDB" id="3264350at2"/>
<reference evidence="2 3" key="1">
    <citation type="submission" date="2010-10" db="EMBL/GenBank/DDBJ databases">
        <authorList>
            <person name="Durkin A.S."/>
            <person name="Madupu R."/>
            <person name="Torralba M."/>
            <person name="Gillis M."/>
            <person name="Methe B."/>
            <person name="Sutton G."/>
            <person name="Nelson K.E."/>
        </authorList>
    </citation>
    <scope>NUCLEOTIDE SEQUENCE [LARGE SCALE GENOMIC DNA]</scope>
    <source>
        <strain evidence="2 3">ACS-139-V-Col8</strain>
    </source>
</reference>
<dbReference type="NCBIfam" id="TIGR01363">
    <property type="entry name" value="strep_his_triad"/>
    <property type="match status" value="1"/>
</dbReference>
<sequence>MKKSLTTLTLVGFISLGLSTPAVQAEINYIDESTSESQDQSNGEGDEQAQVDQAEGLAQEQVIVRISEEGYVTSHGDHYHTYDGKPPYEGIYADSLLAPEDYQFDQADVYTEVEGGYIVTIDDKCYLYYEDPSQAKNLRTKDEITLQSYGLHPQDATAIYQLKADLGLKEDAKISFENKLMPADYLKESNLGKDYTVVYLYRDGFATLMGDQVVVFPKEAPKDAKFDKRLLLEDDQAESVYEVDGGSVVKDGDDHYGLSLEAGQDADNLVDLNKN</sequence>
<evidence type="ECO:0008006" key="4">
    <source>
        <dbReference type="Google" id="ProtNLM"/>
    </source>
</evidence>
<evidence type="ECO:0000256" key="1">
    <source>
        <dbReference type="SAM" id="SignalP"/>
    </source>
</evidence>
<dbReference type="eggNOG" id="ENOG502Z9HZ">
    <property type="taxonomic scope" value="Bacteria"/>
</dbReference>
<dbReference type="Proteomes" id="UP000005990">
    <property type="component" value="Unassembled WGS sequence"/>
</dbReference>
<keyword evidence="1" id="KW-0732">Signal</keyword>
<dbReference type="RefSeq" id="WP_006418495.1">
    <property type="nucleotide sequence ID" value="NZ_AENN01000015.1"/>
</dbReference>
<keyword evidence="3" id="KW-1185">Reference proteome</keyword>
<name>E4KPU7_9LACT</name>
<evidence type="ECO:0000313" key="3">
    <source>
        <dbReference type="Proteomes" id="UP000005990"/>
    </source>
</evidence>
<dbReference type="AlphaFoldDB" id="E4KPU7"/>
<feature type="signal peptide" evidence="1">
    <location>
        <begin position="1"/>
        <end position="24"/>
    </location>
</feature>
<evidence type="ECO:0000313" key="2">
    <source>
        <dbReference type="EMBL" id="EFR31292.1"/>
    </source>
</evidence>
<dbReference type="EMBL" id="AENN01000015">
    <property type="protein sequence ID" value="EFR31292.1"/>
    <property type="molecule type" value="Genomic_DNA"/>
</dbReference>
<proteinExistence type="predicted"/>
<protein>
    <recommendedName>
        <fullName evidence="4">Histidine triad protein</fullName>
    </recommendedName>
</protein>
<gene>
    <name evidence="2" type="ORF">HMPREF9257_1586</name>
</gene>
<comment type="caution">
    <text evidence="2">The sequence shown here is derived from an EMBL/GenBank/DDBJ whole genome shotgun (WGS) entry which is preliminary data.</text>
</comment>
<organism evidence="2 3">
    <name type="scientific">Eremococcus coleocola ACS-139-V-Col8</name>
    <dbReference type="NCBI Taxonomy" id="908337"/>
    <lineage>
        <taxon>Bacteria</taxon>
        <taxon>Bacillati</taxon>
        <taxon>Bacillota</taxon>
        <taxon>Bacilli</taxon>
        <taxon>Lactobacillales</taxon>
        <taxon>Aerococcaceae</taxon>
        <taxon>Eremococcus</taxon>
    </lineage>
</organism>
<accession>E4KPU7</accession>
<feature type="chain" id="PRO_5038344539" description="Histidine triad protein" evidence="1">
    <location>
        <begin position="25"/>
        <end position="275"/>
    </location>
</feature>
<dbReference type="STRING" id="908337.HMPREF9257_1586"/>
<dbReference type="InterPro" id="IPR023832">
    <property type="entry name" value="His_triad_protein"/>
</dbReference>